<dbReference type="PROSITE" id="PS50102">
    <property type="entry name" value="RRM"/>
    <property type="match status" value="3"/>
</dbReference>
<dbReference type="InterPro" id="IPR035979">
    <property type="entry name" value="RBD_domain_sf"/>
</dbReference>
<dbReference type="InterPro" id="IPR000504">
    <property type="entry name" value="RRM_dom"/>
</dbReference>
<keyword evidence="2 3" id="KW-0694">RNA-binding</keyword>
<organism evidence="5 6">
    <name type="scientific">Lachancea fermentati</name>
    <name type="common">Zygosaccharomyces fermentati</name>
    <dbReference type="NCBI Taxonomy" id="4955"/>
    <lineage>
        <taxon>Eukaryota</taxon>
        <taxon>Fungi</taxon>
        <taxon>Dikarya</taxon>
        <taxon>Ascomycota</taxon>
        <taxon>Saccharomycotina</taxon>
        <taxon>Saccharomycetes</taxon>
        <taxon>Saccharomycetales</taxon>
        <taxon>Saccharomycetaceae</taxon>
        <taxon>Lachancea</taxon>
    </lineage>
</organism>
<evidence type="ECO:0000259" key="4">
    <source>
        <dbReference type="PROSITE" id="PS50102"/>
    </source>
</evidence>
<reference evidence="6" key="1">
    <citation type="submission" date="2016-03" db="EMBL/GenBank/DDBJ databases">
        <authorList>
            <person name="Devillers H."/>
        </authorList>
    </citation>
    <scope>NUCLEOTIDE SEQUENCE [LARGE SCALE GENOMIC DNA]</scope>
</reference>
<feature type="domain" description="RRM" evidence="4">
    <location>
        <begin position="180"/>
        <end position="248"/>
    </location>
</feature>
<evidence type="ECO:0000256" key="2">
    <source>
        <dbReference type="ARBA" id="ARBA00022884"/>
    </source>
</evidence>
<dbReference type="OrthoDB" id="1749473at2759"/>
<dbReference type="CDD" id="cd21603">
    <property type="entry name" value="RRM3_PES4_MIP6"/>
    <property type="match status" value="1"/>
</dbReference>
<evidence type="ECO:0000256" key="3">
    <source>
        <dbReference type="PROSITE-ProRule" id="PRU00176"/>
    </source>
</evidence>
<evidence type="ECO:0000313" key="5">
    <source>
        <dbReference type="EMBL" id="SCW02618.1"/>
    </source>
</evidence>
<sequence length="644" mass="73530">MTSAVFKVGNGTILNSISPNVQRQQLISEQDANVKKRIKNTIKNKCEVERCEIDDGENASTFCLSSQPIEKKAHHSNLEEIRSGSPVVNGKVISLFIGDLNKNVTEKMLKETFCNFSSLVSVKICVDSCGKTLGYGYLNFLSQVEADEAVDQFNYLELYGREVRIMPSLRNSFFRKNMGTNVFFSNLPLENPKLTTRAFYDTFKTFGRVLSCKLDRRKNIGFVYFEDDNSARRAIEKFNNREYFGNIVNCGIHFDREVRSSPEFELRKLKLEGMTIIKEKLISADRTELREEELKNQAPHPNAVFVKNIPLIATKEEILNHFSSIGPVKSVFTSPVSNYNSLWAFVTYKKGQDTEEALKVFDGASFMNRTIQVSRAKKKNTRQNGAFYKHIPSSKNSLIGSESGNMVSNYRQTIYLSNLSPVCTREFLCCLCCKEKIRYKSIIINNFDQTSCTFYAVVVCSSRSDALRLFRYMDKRLFGDTMVKASWQTPKGMNLVASSAEAIKCGAHNIAKGYLPRRSLEGKELTAKNKLDDHSGKYSKASGNNKMRISTISCNSITKKTTSRVRIMEILKRQVSNCIDFMKYPTATREENLKCITEYIFDVYWRSDLERINQFLLSTDTEQEHEGVLDKQVQEAIEFLGFQR</sequence>
<dbReference type="PANTHER" id="PTHR24012">
    <property type="entry name" value="RNA BINDING PROTEIN"/>
    <property type="match status" value="1"/>
</dbReference>
<dbReference type="STRING" id="4955.A0A1G4MFN3"/>
<keyword evidence="1" id="KW-0677">Repeat</keyword>
<feature type="domain" description="RRM" evidence="4">
    <location>
        <begin position="93"/>
        <end position="170"/>
    </location>
</feature>
<dbReference type="Proteomes" id="UP000190831">
    <property type="component" value="Chromosome F"/>
</dbReference>
<name>A0A1G4MFN3_LACFM</name>
<dbReference type="OMA" id="WAFVTYK"/>
<accession>A0A1G4MFN3</accession>
<dbReference type="SUPFAM" id="SSF54928">
    <property type="entry name" value="RNA-binding domain, RBD"/>
    <property type="match status" value="2"/>
</dbReference>
<dbReference type="Pfam" id="PF00076">
    <property type="entry name" value="RRM_1"/>
    <property type="match status" value="3"/>
</dbReference>
<dbReference type="AlphaFoldDB" id="A0A1G4MFN3"/>
<dbReference type="GO" id="GO:0003723">
    <property type="term" value="F:RNA binding"/>
    <property type="evidence" value="ECO:0007669"/>
    <property type="project" value="UniProtKB-UniRule"/>
</dbReference>
<keyword evidence="6" id="KW-1185">Reference proteome</keyword>
<proteinExistence type="predicted"/>
<evidence type="ECO:0000313" key="6">
    <source>
        <dbReference type="Proteomes" id="UP000190831"/>
    </source>
</evidence>
<gene>
    <name evidence="5" type="ORF">LAFE_0F10572G</name>
</gene>
<dbReference type="SMART" id="SM00360">
    <property type="entry name" value="RRM"/>
    <property type="match status" value="4"/>
</dbReference>
<dbReference type="EMBL" id="LT598490">
    <property type="protein sequence ID" value="SCW02618.1"/>
    <property type="molecule type" value="Genomic_DNA"/>
</dbReference>
<protein>
    <submittedName>
        <fullName evidence="5">LAFE_0F10572g1_1</fullName>
    </submittedName>
</protein>
<dbReference type="InterPro" id="IPR012677">
    <property type="entry name" value="Nucleotide-bd_a/b_plait_sf"/>
</dbReference>
<evidence type="ECO:0000256" key="1">
    <source>
        <dbReference type="ARBA" id="ARBA00022737"/>
    </source>
</evidence>
<dbReference type="CDD" id="cd21602">
    <property type="entry name" value="RRM2_PES4_MIP6"/>
    <property type="match status" value="1"/>
</dbReference>
<feature type="domain" description="RRM" evidence="4">
    <location>
        <begin position="302"/>
        <end position="378"/>
    </location>
</feature>
<dbReference type="Gene3D" id="3.30.70.330">
    <property type="match status" value="3"/>
</dbReference>